<evidence type="ECO:0000256" key="2">
    <source>
        <dbReference type="SAM" id="SignalP"/>
    </source>
</evidence>
<dbReference type="Pfam" id="PF03480">
    <property type="entry name" value="DctP"/>
    <property type="match status" value="1"/>
</dbReference>
<keyword evidence="4" id="KW-1185">Reference proteome</keyword>
<dbReference type="EMBL" id="JAAEDH010000009">
    <property type="protein sequence ID" value="MBR0655296.1"/>
    <property type="molecule type" value="Genomic_DNA"/>
</dbReference>
<protein>
    <submittedName>
        <fullName evidence="3">TRAP transporter substrate-binding protein</fullName>
    </submittedName>
</protein>
<dbReference type="Gene3D" id="3.40.190.170">
    <property type="entry name" value="Bacterial extracellular solute-binding protein, family 7"/>
    <property type="match status" value="1"/>
</dbReference>
<reference evidence="3" key="2">
    <citation type="journal article" date="2021" name="Syst. Appl. Microbiol.">
        <title>Roseomonas hellenica sp. nov., isolated from roots of wild-growing Alkanna tinctoria.</title>
        <authorList>
            <person name="Rat A."/>
            <person name="Naranjo H.D."/>
            <person name="Lebbe L."/>
            <person name="Cnockaert M."/>
            <person name="Krigas N."/>
            <person name="Grigoriadou K."/>
            <person name="Maloupa E."/>
            <person name="Willems A."/>
        </authorList>
    </citation>
    <scope>NUCLEOTIDE SEQUENCE</scope>
    <source>
        <strain evidence="3">LMG 28251</strain>
    </source>
</reference>
<dbReference type="Proteomes" id="UP001196068">
    <property type="component" value="Unassembled WGS sequence"/>
</dbReference>
<accession>A0AAF1K2H0</accession>
<gene>
    <name evidence="3" type="ORF">GXW79_09395</name>
</gene>
<feature type="signal peptide" evidence="2">
    <location>
        <begin position="1"/>
        <end position="25"/>
    </location>
</feature>
<dbReference type="NCBIfam" id="NF037995">
    <property type="entry name" value="TRAP_S1"/>
    <property type="match status" value="1"/>
</dbReference>
<sequence length="352" mass="38046">MKEKPMLSALRSAGLALLLAAPAMAQTGPAMPLRVTGHFAANQKHIDIERAFYGGLAAETGINLQISYNPMDQVGVQAADALRHLRSGAFDVMSVVIGPVARDEPFFDGIDLIGVSPTVAELRTAVDAARTAFDARLLERFGARAMALWPFGPQYFFCNAPIRSVTDLRGLRVRSYTPSMTALLTHLGASPVSLQFSEVYPALQRGLVQCGITSAVSAHAGNWGEVITHVLPLSLAGGIQGHFMSAQAWRRFNPDQQAALTRAFTRLDRELWQLAEVSDAQSLACLRGASECEGRRFNATIVAVPPEDEARVREAVSTAVLPGFRDGCNRVWAECSQVWNRTVGAARGYVIP</sequence>
<reference evidence="3" key="1">
    <citation type="submission" date="2020-01" db="EMBL/GenBank/DDBJ databases">
        <authorList>
            <person name="Rat A."/>
        </authorList>
    </citation>
    <scope>NUCLEOTIDE SEQUENCE</scope>
    <source>
        <strain evidence="3">LMG 28251</strain>
    </source>
</reference>
<comment type="caution">
    <text evidence="3">The sequence shown here is derived from an EMBL/GenBank/DDBJ whole genome shotgun (WGS) entry which is preliminary data.</text>
</comment>
<evidence type="ECO:0000256" key="1">
    <source>
        <dbReference type="ARBA" id="ARBA00022729"/>
    </source>
</evidence>
<dbReference type="PANTHER" id="PTHR33376:SF4">
    <property type="entry name" value="SIALIC ACID-BINDING PERIPLASMIC PROTEIN SIAP"/>
    <property type="match status" value="1"/>
</dbReference>
<evidence type="ECO:0000313" key="3">
    <source>
        <dbReference type="EMBL" id="MBR0655296.1"/>
    </source>
</evidence>
<proteinExistence type="predicted"/>
<dbReference type="AlphaFoldDB" id="A0AAF1K2H0"/>
<dbReference type="GO" id="GO:0055085">
    <property type="term" value="P:transmembrane transport"/>
    <property type="evidence" value="ECO:0007669"/>
    <property type="project" value="InterPro"/>
</dbReference>
<organism evidence="3 4">
    <name type="scientific">Plastoroseomonas arctica</name>
    <dbReference type="NCBI Taxonomy" id="1509237"/>
    <lineage>
        <taxon>Bacteria</taxon>
        <taxon>Pseudomonadati</taxon>
        <taxon>Pseudomonadota</taxon>
        <taxon>Alphaproteobacteria</taxon>
        <taxon>Acetobacterales</taxon>
        <taxon>Acetobacteraceae</taxon>
        <taxon>Plastoroseomonas</taxon>
    </lineage>
</organism>
<evidence type="ECO:0000313" key="4">
    <source>
        <dbReference type="Proteomes" id="UP001196068"/>
    </source>
</evidence>
<dbReference type="InterPro" id="IPR018389">
    <property type="entry name" value="DctP_fam"/>
</dbReference>
<feature type="chain" id="PRO_5041931152" evidence="2">
    <location>
        <begin position="26"/>
        <end position="352"/>
    </location>
</feature>
<dbReference type="PANTHER" id="PTHR33376">
    <property type="match status" value="1"/>
</dbReference>
<keyword evidence="1 2" id="KW-0732">Signal</keyword>
<dbReference type="InterPro" id="IPR038404">
    <property type="entry name" value="TRAP_DctP_sf"/>
</dbReference>
<dbReference type="CDD" id="cd13602">
    <property type="entry name" value="PBP2_TRAP_BpDctp6_7"/>
    <property type="match status" value="1"/>
</dbReference>
<name>A0AAF1K2H0_9PROT</name>